<reference evidence="3 4" key="1">
    <citation type="submission" date="2019-03" db="EMBL/GenBank/DDBJ databases">
        <title>Genomic Encyclopedia of Type Strains, Phase IV (KMG-IV): sequencing the most valuable type-strain genomes for metagenomic binning, comparative biology and taxonomic classification.</title>
        <authorList>
            <person name="Goeker M."/>
        </authorList>
    </citation>
    <scope>NUCLEOTIDE SEQUENCE [LARGE SCALE GENOMIC DNA]</scope>
    <source>
        <strain evidence="3 4">DSM 103428</strain>
    </source>
</reference>
<evidence type="ECO:0000313" key="3">
    <source>
        <dbReference type="EMBL" id="TCK71767.1"/>
    </source>
</evidence>
<protein>
    <submittedName>
        <fullName evidence="3">Alkaline phosphatase D</fullName>
    </submittedName>
</protein>
<dbReference type="PANTHER" id="PTHR10151">
    <property type="entry name" value="ECTONUCLEOTIDE PYROPHOSPHATASE/PHOSPHODIESTERASE"/>
    <property type="match status" value="1"/>
</dbReference>
<accession>A0A4R1L3W0</accession>
<dbReference type="Gene3D" id="3.30.1360.180">
    <property type="match status" value="1"/>
</dbReference>
<gene>
    <name evidence="3" type="ORF">C7378_3057</name>
</gene>
<dbReference type="Gene3D" id="3.40.720.10">
    <property type="entry name" value="Alkaline Phosphatase, subunit A"/>
    <property type="match status" value="1"/>
</dbReference>
<feature type="signal peptide" evidence="2">
    <location>
        <begin position="1"/>
        <end position="20"/>
    </location>
</feature>
<feature type="chain" id="PRO_5020486396" evidence="2">
    <location>
        <begin position="21"/>
        <end position="427"/>
    </location>
</feature>
<dbReference type="InterPro" id="IPR017850">
    <property type="entry name" value="Alkaline_phosphatase_core_sf"/>
</dbReference>
<comment type="caution">
    <text evidence="3">The sequence shown here is derived from an EMBL/GenBank/DDBJ whole genome shotgun (WGS) entry which is preliminary data.</text>
</comment>
<dbReference type="SUPFAM" id="SSF53649">
    <property type="entry name" value="Alkaline phosphatase-like"/>
    <property type="match status" value="1"/>
</dbReference>
<feature type="region of interest" description="Disordered" evidence="1">
    <location>
        <begin position="345"/>
        <end position="364"/>
    </location>
</feature>
<evidence type="ECO:0000256" key="1">
    <source>
        <dbReference type="SAM" id="MobiDB-lite"/>
    </source>
</evidence>
<keyword evidence="2" id="KW-0732">Signal</keyword>
<dbReference type="AlphaFoldDB" id="A0A4R1L3W0"/>
<organism evidence="3 4">
    <name type="scientific">Acidipila rosea</name>
    <dbReference type="NCBI Taxonomy" id="768535"/>
    <lineage>
        <taxon>Bacteria</taxon>
        <taxon>Pseudomonadati</taxon>
        <taxon>Acidobacteriota</taxon>
        <taxon>Terriglobia</taxon>
        <taxon>Terriglobales</taxon>
        <taxon>Acidobacteriaceae</taxon>
        <taxon>Acidipila</taxon>
    </lineage>
</organism>
<dbReference type="CDD" id="cd16018">
    <property type="entry name" value="Enpp"/>
    <property type="match status" value="1"/>
</dbReference>
<dbReference type="EMBL" id="SMGK01000005">
    <property type="protein sequence ID" value="TCK71767.1"/>
    <property type="molecule type" value="Genomic_DNA"/>
</dbReference>
<dbReference type="GO" id="GO:0016787">
    <property type="term" value="F:hydrolase activity"/>
    <property type="evidence" value="ECO:0007669"/>
    <property type="project" value="UniProtKB-ARBA"/>
</dbReference>
<sequence>MPKFTMRLLLALALCCPALATVRGQTAAPVLTANNPANTPAQQQKHYVVLVSLDGFRYDYARKYGAGHLLSMAAHGASAPEGMIPSYPSLTFPNHYTLVTGLYPEHHGIVAMSFYDPARKERYAYNDPKTNSDGSWYGGTPLWVLAEQQGMRSACFFWPGSEAAIQGVRPSYYLHFDDKFPEEQRIDQVVEWLRLPPEQRPHFITLYYSNVDHAGHEFGPDAPQTAAAVKRVDGLVGRLEMRLAALHLPVDLIVVSDHGMIREQGPWIDLDTHADLASFVTAGSLLYGDSEAATERAYQQLKIADGSYRVYRREHVPAWLHYDTNPRSGDPIVVPTGPYAIRAKAPAAGREDRAPNTGGHGYDPREMPEMKAIFYAEGPDIGRGVTVKPFENVNLYPLIARILQLQAPPVDGSINVLSGVLAPQPKE</sequence>
<name>A0A4R1L3W0_9BACT</name>
<evidence type="ECO:0000256" key="2">
    <source>
        <dbReference type="SAM" id="SignalP"/>
    </source>
</evidence>
<dbReference type="RefSeq" id="WP_243648284.1">
    <property type="nucleotide sequence ID" value="NZ_SMGK01000005.1"/>
</dbReference>
<keyword evidence="4" id="KW-1185">Reference proteome</keyword>
<evidence type="ECO:0000313" key="4">
    <source>
        <dbReference type="Proteomes" id="UP000295210"/>
    </source>
</evidence>
<dbReference type="Pfam" id="PF01663">
    <property type="entry name" value="Phosphodiest"/>
    <property type="match status" value="1"/>
</dbReference>
<proteinExistence type="predicted"/>
<dbReference type="InterPro" id="IPR002591">
    <property type="entry name" value="Phosphodiest/P_Trfase"/>
</dbReference>
<dbReference type="PANTHER" id="PTHR10151:SF120">
    <property type="entry name" value="BIS(5'-ADENOSYL)-TRIPHOSPHATASE"/>
    <property type="match status" value="1"/>
</dbReference>
<dbReference type="Proteomes" id="UP000295210">
    <property type="component" value="Unassembled WGS sequence"/>
</dbReference>